<dbReference type="Gene3D" id="1.20.120.20">
    <property type="entry name" value="Apolipoprotein"/>
    <property type="match status" value="1"/>
</dbReference>
<proteinExistence type="predicted"/>
<reference evidence="3 4" key="1">
    <citation type="submission" date="2024-01" db="EMBL/GenBank/DDBJ databases">
        <title>Genome assemblies of Stephania.</title>
        <authorList>
            <person name="Yang L."/>
        </authorList>
    </citation>
    <scope>NUCLEOTIDE SEQUENCE [LARGE SCALE GENOMIC DNA]</scope>
    <source>
        <strain evidence="3">QJT</strain>
        <tissue evidence="3">Leaf</tissue>
    </source>
</reference>
<evidence type="ECO:0000256" key="1">
    <source>
        <dbReference type="SAM" id="MobiDB-lite"/>
    </source>
</evidence>
<dbReference type="Gene3D" id="3.40.250.10">
    <property type="entry name" value="Rhodanese-like domain"/>
    <property type="match status" value="1"/>
</dbReference>
<dbReference type="GO" id="GO:0009704">
    <property type="term" value="P:de-etiolation"/>
    <property type="evidence" value="ECO:0007669"/>
    <property type="project" value="InterPro"/>
</dbReference>
<dbReference type="InterPro" id="IPR001763">
    <property type="entry name" value="Rhodanese-like_dom"/>
</dbReference>
<dbReference type="EMBL" id="JBBNAE010000002">
    <property type="protein sequence ID" value="KAK9146157.1"/>
    <property type="molecule type" value="Genomic_DNA"/>
</dbReference>
<dbReference type="InterPro" id="IPR036873">
    <property type="entry name" value="Rhodanese-like_dom_sf"/>
</dbReference>
<feature type="domain" description="Rhodanese" evidence="2">
    <location>
        <begin position="455"/>
        <end position="522"/>
    </location>
</feature>
<evidence type="ECO:0000313" key="3">
    <source>
        <dbReference type="EMBL" id="KAK9146157.1"/>
    </source>
</evidence>
<feature type="region of interest" description="Disordered" evidence="1">
    <location>
        <begin position="628"/>
        <end position="678"/>
    </location>
</feature>
<dbReference type="PROSITE" id="PS50206">
    <property type="entry name" value="RHODANESE_3"/>
    <property type="match status" value="1"/>
</dbReference>
<comment type="caution">
    <text evidence="3">The sequence shown here is derived from an EMBL/GenBank/DDBJ whole genome shotgun (WGS) entry which is preliminary data.</text>
</comment>
<dbReference type="Proteomes" id="UP001417504">
    <property type="component" value="Unassembled WGS sequence"/>
</dbReference>
<gene>
    <name evidence="3" type="ORF">Sjap_006060</name>
</gene>
<accession>A0AAP0K585</accession>
<sequence>MGLLPHHLILAHTHISRPISWLLTIRDHLQVSLHAGLFKSHLTLGKALDIKGIIEDKIVFGVPNGIHPREGSLKPQATRFLSYHVIERPEASGSRDFLSVLDDGELSFSRKWLDTTKTVSGDLTYVENSSSLITRDELLNLPDQVSDSTVILQEPSIAEPVLASDASADVFSASITSASKSSVVAGDAVASLKTNINDIIAGFNESINASVDEGNRFVQSTLDAITSSINNTTKSVTGKFDDAVNGLLSNVDRTGEEASNKLTGVSGGINKTLSQTGTVAVDALRKIIIALEYSLESGTRSAVYFYGSAKELLPSEVKEVLSSTEVKTAEILKPVGTAVTQVYVAIKALEANLGLDPNDPVVPFFLFLGTSATLGISYWALTYGGYSGDLSPTEAFEMLKGDKKAVLIDDLRGRDGIPDLRRRARFKYASVTLPKADGSLMKSMKSRKDLENALLAAIIRNLKIVEDRSEVMIMDADGSQSKGIARSLRKLGTKASNSCINKPYIVQGGYQVWVKSGLRFKELKSETAFTILNEEAEAILEAVRPTPLQFLSYGAGLVAGGYALLEWEKTLQYIAIFGIGLTLYRRIASYENSKDFKQDVTLVLSPVRVGAQAISWAAGKLEKNKIGLPTSPSSSAVQDRVLQAAAKHESQPSDLEETQDPSRDSSAPISERVDLSEA</sequence>
<dbReference type="GO" id="GO:0071277">
    <property type="term" value="P:cellular response to calcium ion"/>
    <property type="evidence" value="ECO:0007669"/>
    <property type="project" value="InterPro"/>
</dbReference>
<dbReference type="AlphaFoldDB" id="A0AAP0K585"/>
<keyword evidence="4" id="KW-1185">Reference proteome</keyword>
<dbReference type="PANTHER" id="PTHR34209:SF3">
    <property type="entry name" value="RHODANESE_CELL CYCLE CONTROL PHOSPHATASE SUPERFAMILY PROTEIN"/>
    <property type="match status" value="1"/>
</dbReference>
<protein>
    <recommendedName>
        <fullName evidence="2">Rhodanese domain-containing protein</fullName>
    </recommendedName>
</protein>
<evidence type="ECO:0000313" key="4">
    <source>
        <dbReference type="Proteomes" id="UP001417504"/>
    </source>
</evidence>
<organism evidence="3 4">
    <name type="scientific">Stephania japonica</name>
    <dbReference type="NCBI Taxonomy" id="461633"/>
    <lineage>
        <taxon>Eukaryota</taxon>
        <taxon>Viridiplantae</taxon>
        <taxon>Streptophyta</taxon>
        <taxon>Embryophyta</taxon>
        <taxon>Tracheophyta</taxon>
        <taxon>Spermatophyta</taxon>
        <taxon>Magnoliopsida</taxon>
        <taxon>Ranunculales</taxon>
        <taxon>Menispermaceae</taxon>
        <taxon>Menispermoideae</taxon>
        <taxon>Cissampelideae</taxon>
        <taxon>Stephania</taxon>
    </lineage>
</organism>
<dbReference type="PANTHER" id="PTHR34209">
    <property type="entry name" value="RHODANESE/CELL CYCLE CONTROL PHOSPHATASE SUPERFAMILY PROTEIN"/>
    <property type="match status" value="1"/>
</dbReference>
<evidence type="ECO:0000259" key="2">
    <source>
        <dbReference type="PROSITE" id="PS50206"/>
    </source>
</evidence>
<dbReference type="GO" id="GO:0090333">
    <property type="term" value="P:regulation of stomatal closure"/>
    <property type="evidence" value="ECO:0007669"/>
    <property type="project" value="InterPro"/>
</dbReference>
<name>A0AAP0K585_9MAGN</name>
<dbReference type="InterPro" id="IPR044690">
    <property type="entry name" value="CAS_plant"/>
</dbReference>